<evidence type="ECO:0000256" key="1">
    <source>
        <dbReference type="SAM" id="Coils"/>
    </source>
</evidence>
<accession>A0A2N5X1J7</accession>
<dbReference type="Gene3D" id="3.40.50.410">
    <property type="entry name" value="von Willebrand factor, type A domain"/>
    <property type="match status" value="1"/>
</dbReference>
<keyword evidence="2" id="KW-1133">Transmembrane helix</keyword>
<keyword evidence="2" id="KW-0812">Transmembrane</keyword>
<dbReference type="SUPFAM" id="SSF53300">
    <property type="entry name" value="vWA-like"/>
    <property type="match status" value="1"/>
</dbReference>
<protein>
    <submittedName>
        <fullName evidence="3">VWA domain-containing protein</fullName>
    </submittedName>
</protein>
<gene>
    <name evidence="3" type="ORF">C0039_12510</name>
</gene>
<dbReference type="CDD" id="cd00198">
    <property type="entry name" value="vWFA"/>
    <property type="match status" value="1"/>
</dbReference>
<name>A0A2N5X1J7_9GAMM</name>
<reference evidence="3 4" key="1">
    <citation type="submission" date="2018-01" db="EMBL/GenBank/DDBJ databases">
        <title>The draft genome sequence of Halioglobus lutimaris HF004.</title>
        <authorList>
            <person name="Du Z.-J."/>
            <person name="Shi M.-J."/>
        </authorList>
    </citation>
    <scope>NUCLEOTIDE SEQUENCE [LARGE SCALE GENOMIC DNA]</scope>
    <source>
        <strain evidence="3 4">HF004</strain>
    </source>
</reference>
<dbReference type="OrthoDB" id="185358at2"/>
<keyword evidence="1" id="KW-0175">Coiled coil</keyword>
<organism evidence="3 4">
    <name type="scientific">Pseudohalioglobus lutimaris</name>
    <dbReference type="NCBI Taxonomy" id="1737061"/>
    <lineage>
        <taxon>Bacteria</taxon>
        <taxon>Pseudomonadati</taxon>
        <taxon>Pseudomonadota</taxon>
        <taxon>Gammaproteobacteria</taxon>
        <taxon>Cellvibrionales</taxon>
        <taxon>Halieaceae</taxon>
        <taxon>Pseudohalioglobus</taxon>
    </lineage>
</organism>
<proteinExistence type="predicted"/>
<evidence type="ECO:0000313" key="3">
    <source>
        <dbReference type="EMBL" id="PLW68359.1"/>
    </source>
</evidence>
<dbReference type="EMBL" id="PKUS01000015">
    <property type="protein sequence ID" value="PLW68359.1"/>
    <property type="molecule type" value="Genomic_DNA"/>
</dbReference>
<feature type="transmembrane region" description="Helical" evidence="2">
    <location>
        <begin position="12"/>
        <end position="34"/>
    </location>
</feature>
<feature type="coiled-coil region" evidence="1">
    <location>
        <begin position="88"/>
        <end position="136"/>
    </location>
</feature>
<keyword evidence="2" id="KW-0472">Membrane</keyword>
<dbReference type="Proteomes" id="UP000235005">
    <property type="component" value="Unassembled WGS sequence"/>
</dbReference>
<sequence length="364" mass="40129">MPRKQKREFTTFNLSFLDVMSCGFGAVVLVFLIIDHSMAVHTEDLNRDLLSEVDLLEEEVTHGREGLVKLRNTLSDVDLQMVEAQGRATRITEDISEYEALIQSLRAEGYTEDADIEQLKAEIRSLEDEVKKLRESAPEDGGNSARTFVGEGNRQYLTGLNLGGRRIAILLDVSSSMLADRLVNIIRLRNMGEDVQRAADKWTRALNTVDWLTAQLPVSSDYQVITFNTQAAPALAGTEGKWLEVADQSQLEGVSAALRKIVPSGGTSLENAFIALQQLSPSPDNIFLITDGLPTQGTNPPRGTKVSGRERQKFYRDAVRQLPGGVPVNVILAPMEGDPMAASEFWQLAQVSQGSFLSPSKDWP</sequence>
<comment type="caution">
    <text evidence="3">The sequence shown here is derived from an EMBL/GenBank/DDBJ whole genome shotgun (WGS) entry which is preliminary data.</text>
</comment>
<dbReference type="InterPro" id="IPR036465">
    <property type="entry name" value="vWFA_dom_sf"/>
</dbReference>
<evidence type="ECO:0000256" key="2">
    <source>
        <dbReference type="SAM" id="Phobius"/>
    </source>
</evidence>
<evidence type="ECO:0000313" key="4">
    <source>
        <dbReference type="Proteomes" id="UP000235005"/>
    </source>
</evidence>
<dbReference type="RefSeq" id="WP_101518237.1">
    <property type="nucleotide sequence ID" value="NZ_PKUS01000015.1"/>
</dbReference>
<dbReference type="AlphaFoldDB" id="A0A2N5X1J7"/>
<keyword evidence="4" id="KW-1185">Reference proteome</keyword>